<dbReference type="Proteomes" id="UP001054945">
    <property type="component" value="Unassembled WGS sequence"/>
</dbReference>
<accession>A0AAV4YFJ4</accession>
<name>A0AAV4YFJ4_CAEEX</name>
<proteinExistence type="predicted"/>
<evidence type="ECO:0000313" key="2">
    <source>
        <dbReference type="Proteomes" id="UP001054945"/>
    </source>
</evidence>
<dbReference type="EMBL" id="BPLR01019229">
    <property type="protein sequence ID" value="GIZ05171.1"/>
    <property type="molecule type" value="Genomic_DNA"/>
</dbReference>
<evidence type="ECO:0000313" key="1">
    <source>
        <dbReference type="EMBL" id="GIZ05171.1"/>
    </source>
</evidence>
<gene>
    <name evidence="1" type="ORF">CEXT_120151</name>
</gene>
<reference evidence="1 2" key="1">
    <citation type="submission" date="2021-06" db="EMBL/GenBank/DDBJ databases">
        <title>Caerostris extrusa draft genome.</title>
        <authorList>
            <person name="Kono N."/>
            <person name="Arakawa K."/>
        </authorList>
    </citation>
    <scope>NUCLEOTIDE SEQUENCE [LARGE SCALE GENOMIC DNA]</scope>
</reference>
<protein>
    <recommendedName>
        <fullName evidence="3">Ycf15</fullName>
    </recommendedName>
</protein>
<keyword evidence="2" id="KW-1185">Reference proteome</keyword>
<comment type="caution">
    <text evidence="1">The sequence shown here is derived from an EMBL/GenBank/DDBJ whole genome shotgun (WGS) entry which is preliminary data.</text>
</comment>
<organism evidence="1 2">
    <name type="scientific">Caerostris extrusa</name>
    <name type="common">Bark spider</name>
    <name type="synonym">Caerostris bankana</name>
    <dbReference type="NCBI Taxonomy" id="172846"/>
    <lineage>
        <taxon>Eukaryota</taxon>
        <taxon>Metazoa</taxon>
        <taxon>Ecdysozoa</taxon>
        <taxon>Arthropoda</taxon>
        <taxon>Chelicerata</taxon>
        <taxon>Arachnida</taxon>
        <taxon>Araneae</taxon>
        <taxon>Araneomorphae</taxon>
        <taxon>Entelegynae</taxon>
        <taxon>Araneoidea</taxon>
        <taxon>Araneidae</taxon>
        <taxon>Caerostris</taxon>
    </lineage>
</organism>
<evidence type="ECO:0008006" key="3">
    <source>
        <dbReference type="Google" id="ProtNLM"/>
    </source>
</evidence>
<sequence length="88" mass="9584">MPEQTRLESRITMKGFSPDSRRGGGQGGVVFVMIVVQVHFFPPHDLSESAGSTRFSVMGLANCSKYSVDRRPGSLLPDSIKAFPLSKV</sequence>
<dbReference type="AlphaFoldDB" id="A0AAV4YFJ4"/>